<dbReference type="AlphaFoldDB" id="A0A2A9DKJ3"/>
<keyword evidence="9" id="KW-1185">Reference proteome</keyword>
<keyword evidence="2 6" id="KW-0812">Transmembrane</keyword>
<feature type="transmembrane region" description="Helical" evidence="6">
    <location>
        <begin position="97"/>
        <end position="124"/>
    </location>
</feature>
<sequence>MSNPNNSEEYLYNNPFDTPEPQQPRHQYQQFLQQPQQAQQANVPAHYLPQQPAYNVNGLPVEPKSKVVAALLALFLGPLGLHNFYLGFNDRGKTQLIMFGIGFVTSIFIIGLFILFAVGVWALVDFACILLGTSIYTSDARGLPIK</sequence>
<evidence type="ECO:0000259" key="7">
    <source>
        <dbReference type="Pfam" id="PF05154"/>
    </source>
</evidence>
<dbReference type="STRING" id="1724.GCA_001044175_01555"/>
<evidence type="ECO:0000256" key="5">
    <source>
        <dbReference type="SAM" id="MobiDB-lite"/>
    </source>
</evidence>
<evidence type="ECO:0000256" key="1">
    <source>
        <dbReference type="ARBA" id="ARBA00004141"/>
    </source>
</evidence>
<dbReference type="GO" id="GO:0016020">
    <property type="term" value="C:membrane"/>
    <property type="evidence" value="ECO:0007669"/>
    <property type="project" value="UniProtKB-SubCell"/>
</dbReference>
<reference evidence="8 9" key="1">
    <citation type="submission" date="2017-10" db="EMBL/GenBank/DDBJ databases">
        <title>Sequencing the genomes of 1000 actinobacteria strains.</title>
        <authorList>
            <person name="Klenk H.-P."/>
        </authorList>
    </citation>
    <scope>NUCLEOTIDE SEQUENCE [LARGE SCALE GENOMIC DNA]</scope>
    <source>
        <strain evidence="8 9">DSM 20688</strain>
    </source>
</reference>
<comment type="caution">
    <text evidence="8">The sequence shown here is derived from an EMBL/GenBank/DDBJ whole genome shotgun (WGS) entry which is preliminary data.</text>
</comment>
<gene>
    <name evidence="8" type="ORF">ATK06_0279</name>
</gene>
<proteinExistence type="predicted"/>
<evidence type="ECO:0000256" key="4">
    <source>
        <dbReference type="ARBA" id="ARBA00023136"/>
    </source>
</evidence>
<evidence type="ECO:0000256" key="2">
    <source>
        <dbReference type="ARBA" id="ARBA00022692"/>
    </source>
</evidence>
<evidence type="ECO:0000313" key="8">
    <source>
        <dbReference type="EMBL" id="PFG27228.1"/>
    </source>
</evidence>
<evidence type="ECO:0000256" key="3">
    <source>
        <dbReference type="ARBA" id="ARBA00022989"/>
    </source>
</evidence>
<name>A0A2A9DKJ3_9CORY</name>
<dbReference type="RefSeq" id="WP_098388711.1">
    <property type="nucleotide sequence ID" value="NZ_LS483464.1"/>
</dbReference>
<keyword evidence="3 6" id="KW-1133">Transmembrane helix</keyword>
<feature type="region of interest" description="Disordered" evidence="5">
    <location>
        <begin position="1"/>
        <end position="24"/>
    </location>
</feature>
<dbReference type="EMBL" id="PDJF01000001">
    <property type="protein sequence ID" value="PFG27228.1"/>
    <property type="molecule type" value="Genomic_DNA"/>
</dbReference>
<evidence type="ECO:0000256" key="6">
    <source>
        <dbReference type="SAM" id="Phobius"/>
    </source>
</evidence>
<dbReference type="Pfam" id="PF05154">
    <property type="entry name" value="TM2"/>
    <property type="match status" value="1"/>
</dbReference>
<evidence type="ECO:0000313" key="9">
    <source>
        <dbReference type="Proteomes" id="UP000221653"/>
    </source>
</evidence>
<accession>A0A2A9DKJ3</accession>
<keyword evidence="4 6" id="KW-0472">Membrane</keyword>
<protein>
    <submittedName>
        <fullName evidence="8">TM2 domain-containing membrane protein YozV</fullName>
    </submittedName>
</protein>
<feature type="domain" description="TM2" evidence="7">
    <location>
        <begin position="63"/>
        <end position="108"/>
    </location>
</feature>
<dbReference type="OrthoDB" id="2004788at2"/>
<comment type="subcellular location">
    <subcellularLocation>
        <location evidence="1">Membrane</location>
        <topology evidence="1">Multi-pass membrane protein</topology>
    </subcellularLocation>
</comment>
<organism evidence="8 9">
    <name type="scientific">Corynebacterium renale</name>
    <dbReference type="NCBI Taxonomy" id="1724"/>
    <lineage>
        <taxon>Bacteria</taxon>
        <taxon>Bacillati</taxon>
        <taxon>Actinomycetota</taxon>
        <taxon>Actinomycetes</taxon>
        <taxon>Mycobacteriales</taxon>
        <taxon>Corynebacteriaceae</taxon>
        <taxon>Corynebacterium</taxon>
    </lineage>
</organism>
<dbReference type="Proteomes" id="UP000221653">
    <property type="component" value="Unassembled WGS sequence"/>
</dbReference>
<dbReference type="InterPro" id="IPR007829">
    <property type="entry name" value="TM2"/>
</dbReference>
<feature type="transmembrane region" description="Helical" evidence="6">
    <location>
        <begin position="67"/>
        <end position="85"/>
    </location>
</feature>